<dbReference type="PANTHER" id="PTHR47992">
    <property type="entry name" value="PROTEIN PHOSPHATASE"/>
    <property type="match status" value="1"/>
</dbReference>
<feature type="region of interest" description="Disordered" evidence="1">
    <location>
        <begin position="1"/>
        <end position="69"/>
    </location>
</feature>
<gene>
    <name evidence="3" type="ORF">QTG54_014632</name>
</gene>
<keyword evidence="4" id="KW-1185">Reference proteome</keyword>
<reference evidence="3" key="1">
    <citation type="submission" date="2023-06" db="EMBL/GenBank/DDBJ databases">
        <title>Survivors Of The Sea: Transcriptome response of Skeletonema marinoi to long-term dormancy.</title>
        <authorList>
            <person name="Pinder M.I.M."/>
            <person name="Kourtchenko O."/>
            <person name="Robertson E.K."/>
            <person name="Larsson T."/>
            <person name="Maumus F."/>
            <person name="Osuna-Cruz C.M."/>
            <person name="Vancaester E."/>
            <person name="Stenow R."/>
            <person name="Vandepoele K."/>
            <person name="Ploug H."/>
            <person name="Bruchert V."/>
            <person name="Godhe A."/>
            <person name="Topel M."/>
        </authorList>
    </citation>
    <scope>NUCLEOTIDE SEQUENCE</scope>
    <source>
        <strain evidence="3">R05AC</strain>
    </source>
</reference>
<accession>A0AAD9D6I6</accession>
<feature type="domain" description="PPM-type phosphatase" evidence="2">
    <location>
        <begin position="81"/>
        <end position="356"/>
    </location>
</feature>
<dbReference type="SMART" id="SM00332">
    <property type="entry name" value="PP2Cc"/>
    <property type="match status" value="1"/>
</dbReference>
<dbReference type="InterPro" id="IPR015655">
    <property type="entry name" value="PP2C"/>
</dbReference>
<dbReference type="Proteomes" id="UP001224775">
    <property type="component" value="Unassembled WGS sequence"/>
</dbReference>
<proteinExistence type="predicted"/>
<feature type="compositionally biased region" description="Basic residues" evidence="1">
    <location>
        <begin position="25"/>
        <end position="39"/>
    </location>
</feature>
<dbReference type="AlphaFoldDB" id="A0AAD9D6I6"/>
<comment type="caution">
    <text evidence="3">The sequence shown here is derived from an EMBL/GenBank/DDBJ whole genome shotgun (WGS) entry which is preliminary data.</text>
</comment>
<dbReference type="PROSITE" id="PS51746">
    <property type="entry name" value="PPM_2"/>
    <property type="match status" value="1"/>
</dbReference>
<dbReference type="Gene3D" id="3.60.40.10">
    <property type="entry name" value="PPM-type phosphatase domain"/>
    <property type="match status" value="1"/>
</dbReference>
<dbReference type="SUPFAM" id="SSF81606">
    <property type="entry name" value="PP2C-like"/>
    <property type="match status" value="1"/>
</dbReference>
<keyword evidence="3" id="KW-0378">Hydrolase</keyword>
<dbReference type="GO" id="GO:0004722">
    <property type="term" value="F:protein serine/threonine phosphatase activity"/>
    <property type="evidence" value="ECO:0007669"/>
    <property type="project" value="UniProtKB-EC"/>
</dbReference>
<sequence length="364" mass="39735">MSDSKPHSAVHAENYVADGSNGTKDKKKGGIISKIRRRLTVQGDSENIDGAAQPPVGLQRPVKEPETTEDHYLHLRCAVTEYSGVSKKGHAPYNPRKKNQDALIMADDPATNTLILCVLDGHGEHGDGVSAQFRDQLAMEMMSHPSWGTDIKRAAADAIAKVEHQVIRNFRIDTEFSGTTLSMAIIRGNKLIGVNIGDSRVLLGQEEDGKLVAEEFTHDHKPDSPGEQERIIAAGGRVFAVEYDDGIDGPPRVWLGHMDVPGLAMSRSLGDAVAHTAGVISDPEFTEKELDPSSDRVIVVATDGLWEFVDNDETIELLFPTPGPAEAVDCLVKEANARWMQEEQVIDDTTIIVAHLFDYKASEE</sequence>
<protein>
    <submittedName>
        <fullName evidence="3">Protein-serine/threonine phosphatase, PP2C family</fullName>
        <ecNumber evidence="3">3.1.3.16</ecNumber>
    </submittedName>
</protein>
<evidence type="ECO:0000313" key="3">
    <source>
        <dbReference type="EMBL" id="KAK1734759.1"/>
    </source>
</evidence>
<dbReference type="EC" id="3.1.3.16" evidence="3"/>
<evidence type="ECO:0000256" key="1">
    <source>
        <dbReference type="SAM" id="MobiDB-lite"/>
    </source>
</evidence>
<dbReference type="InterPro" id="IPR036457">
    <property type="entry name" value="PPM-type-like_dom_sf"/>
</dbReference>
<dbReference type="InterPro" id="IPR001932">
    <property type="entry name" value="PPM-type_phosphatase-like_dom"/>
</dbReference>
<dbReference type="Pfam" id="PF00481">
    <property type="entry name" value="PP2C"/>
    <property type="match status" value="1"/>
</dbReference>
<dbReference type="EMBL" id="JATAAI010000037">
    <property type="protein sequence ID" value="KAK1734759.1"/>
    <property type="molecule type" value="Genomic_DNA"/>
</dbReference>
<dbReference type="CDD" id="cd00143">
    <property type="entry name" value="PP2Cc"/>
    <property type="match status" value="1"/>
</dbReference>
<organism evidence="3 4">
    <name type="scientific">Skeletonema marinoi</name>
    <dbReference type="NCBI Taxonomy" id="267567"/>
    <lineage>
        <taxon>Eukaryota</taxon>
        <taxon>Sar</taxon>
        <taxon>Stramenopiles</taxon>
        <taxon>Ochrophyta</taxon>
        <taxon>Bacillariophyta</taxon>
        <taxon>Coscinodiscophyceae</taxon>
        <taxon>Thalassiosirophycidae</taxon>
        <taxon>Thalassiosirales</taxon>
        <taxon>Skeletonemataceae</taxon>
        <taxon>Skeletonema</taxon>
        <taxon>Skeletonema marinoi-dohrnii complex</taxon>
    </lineage>
</organism>
<evidence type="ECO:0000313" key="4">
    <source>
        <dbReference type="Proteomes" id="UP001224775"/>
    </source>
</evidence>
<evidence type="ECO:0000259" key="2">
    <source>
        <dbReference type="PROSITE" id="PS51746"/>
    </source>
</evidence>
<name>A0AAD9D6I6_9STRA</name>